<evidence type="ECO:0000256" key="1">
    <source>
        <dbReference type="SAM" id="SignalP"/>
    </source>
</evidence>
<dbReference type="OrthoDB" id="793442at2"/>
<evidence type="ECO:0000313" key="3">
    <source>
        <dbReference type="Proteomes" id="UP000321362"/>
    </source>
</evidence>
<dbReference type="RefSeq" id="WP_147052893.1">
    <property type="nucleotide sequence ID" value="NZ_CP042437.1"/>
</dbReference>
<dbReference type="AlphaFoldDB" id="A0A5B8VXM0"/>
<organism evidence="2 3">
    <name type="scientific">Mucilaginibacter ginsenosidivorax</name>
    <dbReference type="NCBI Taxonomy" id="862126"/>
    <lineage>
        <taxon>Bacteria</taxon>
        <taxon>Pseudomonadati</taxon>
        <taxon>Bacteroidota</taxon>
        <taxon>Sphingobacteriia</taxon>
        <taxon>Sphingobacteriales</taxon>
        <taxon>Sphingobacteriaceae</taxon>
        <taxon>Mucilaginibacter</taxon>
    </lineage>
</organism>
<accession>A0A5B8VXM0</accession>
<protein>
    <submittedName>
        <fullName evidence="2">Uncharacterized protein</fullName>
    </submittedName>
</protein>
<dbReference type="Proteomes" id="UP000321362">
    <property type="component" value="Chromosome"/>
</dbReference>
<dbReference type="KEGG" id="mgk:FSB76_06865"/>
<evidence type="ECO:0000313" key="2">
    <source>
        <dbReference type="EMBL" id="QEC75682.1"/>
    </source>
</evidence>
<feature type="signal peptide" evidence="1">
    <location>
        <begin position="1"/>
        <end position="20"/>
    </location>
</feature>
<name>A0A5B8VXM0_9SPHI</name>
<keyword evidence="1" id="KW-0732">Signal</keyword>
<feature type="chain" id="PRO_5023085517" evidence="1">
    <location>
        <begin position="21"/>
        <end position="167"/>
    </location>
</feature>
<gene>
    <name evidence="2" type="ORF">FSB76_06865</name>
</gene>
<dbReference type="EMBL" id="CP042437">
    <property type="protein sequence ID" value="QEC75682.1"/>
    <property type="molecule type" value="Genomic_DNA"/>
</dbReference>
<reference evidence="2 3" key="1">
    <citation type="journal article" date="2013" name="J. Microbiol.">
        <title>Mucilaginibacter ginsenosidivorax sp. nov., with ginsenoside converting activity isolated from sediment.</title>
        <authorList>
            <person name="Kim J.K."/>
            <person name="Choi T.E."/>
            <person name="Liu Q.M."/>
            <person name="Park H.Y."/>
            <person name="Yi T.H."/>
            <person name="Yoon M.H."/>
            <person name="Kim S.C."/>
            <person name="Im W.T."/>
        </authorList>
    </citation>
    <scope>NUCLEOTIDE SEQUENCE [LARGE SCALE GENOMIC DNA]</scope>
    <source>
        <strain evidence="2 3">KHI28</strain>
    </source>
</reference>
<keyword evidence="3" id="KW-1185">Reference proteome</keyword>
<sequence>MKQILSLVIIITAFTLTAKAQKYDVPMHYELTTDADFNMYEQQVINTADWLQQTGWKDKREKRQAARLFILAWVQGSHSVSVSINKAVNDLSDLNPELLFTYTSQYAKFALQHKTDFDKNTANLVALRAMLTKYSMEESHKKDEDVEKLIEINKEGNLASWIATDFK</sequence>
<proteinExistence type="predicted"/>